<dbReference type="Pfam" id="PF02146">
    <property type="entry name" value="SIR2"/>
    <property type="match status" value="1"/>
</dbReference>
<feature type="binding site" evidence="5">
    <location>
        <position position="230"/>
    </location>
    <ligand>
        <name>Zn(2+)</name>
        <dbReference type="ChEBI" id="CHEBI:29105"/>
    </ligand>
</feature>
<dbReference type="OMA" id="CTQCFEV"/>
<protein>
    <recommendedName>
        <fullName evidence="7">Deacetylase sirtuin-type domain-containing protein</fullName>
    </recommendedName>
</protein>
<name>I2H9M4_HENB6</name>
<dbReference type="GO" id="GO:0070403">
    <property type="term" value="F:NAD+ binding"/>
    <property type="evidence" value="ECO:0007669"/>
    <property type="project" value="InterPro"/>
</dbReference>
<dbReference type="STRING" id="1071380.I2H9M4"/>
<dbReference type="SUPFAM" id="SSF52467">
    <property type="entry name" value="DHS-like NAD/FAD-binding domain"/>
    <property type="match status" value="1"/>
</dbReference>
<dbReference type="InterPro" id="IPR026590">
    <property type="entry name" value="Ssirtuin_cat_dom"/>
</dbReference>
<feature type="region of interest" description="Disordered" evidence="6">
    <location>
        <begin position="379"/>
        <end position="410"/>
    </location>
</feature>
<keyword evidence="3" id="KW-0808">Transferase</keyword>
<evidence type="ECO:0000259" key="7">
    <source>
        <dbReference type="PROSITE" id="PS50305"/>
    </source>
</evidence>
<evidence type="ECO:0000256" key="3">
    <source>
        <dbReference type="ARBA" id="ARBA00022679"/>
    </source>
</evidence>
<keyword evidence="9" id="KW-1185">Reference proteome</keyword>
<reference evidence="8 9" key="1">
    <citation type="journal article" date="2011" name="Proc. Natl. Acad. Sci. U.S.A.">
        <title>Evolutionary erosion of yeast sex chromosomes by mating-type switching accidents.</title>
        <authorList>
            <person name="Gordon J.L."/>
            <person name="Armisen D."/>
            <person name="Proux-Wera E."/>
            <person name="Oheigeartaigh S.S."/>
            <person name="Byrne K.P."/>
            <person name="Wolfe K.H."/>
        </authorList>
    </citation>
    <scope>NUCLEOTIDE SEQUENCE [LARGE SCALE GENOMIC DNA]</scope>
    <source>
        <strain evidence="9">ATCC 34711 / CBS 6284 / DSM 70876 / NBRC 10599 / NRRL Y-10934 / UCD 77-7</strain>
    </source>
</reference>
<sequence>MYKNVKIESIKHIIRIPAPKSISFLKRKSSSNLRFSQAELSNLQTEKLQYIEGLNDEDEILLKLTNLINKCKSFTVLTGAGISIKSGIPDFRSIDGLYNLIKLQYPELKNSIQSGKELFDISLFRDSLKIEFFAKFIENFYNNYIRCAKPTQTHYFIKHLQDRNKLMRCYTQNIDGLEEMSGLIKKANEHEPVIQLHGDINNLQCIKCFQEFEWTRYYLRMFSEGKLPNCPNCIDYNESRKKLGKRIIKNFDGFLKPNIILYGENHSKGEKISNIINHDLMKNIRKNSLFLIMGTSLKVDGIIRLVKNFSSIIHKQNGLIILVNKTKVSESIWSKYIDYQIVTECDEFVEYLKAKIPDFFMSQNQSEKLKKLRKEKSDLRKLQREKKKQETEQNEVKVNILNTPPSTPIISQDETEVDLIRKRVCETELEGLGLKMQKFDDNSNDNDNDSTDTNTDSNTDNIIDNIIDNNNNNNNNNN</sequence>
<feature type="compositionally biased region" description="Polar residues" evidence="6">
    <location>
        <begin position="400"/>
        <end position="410"/>
    </location>
</feature>
<dbReference type="AlphaFoldDB" id="I2H9M4"/>
<keyword evidence="5" id="KW-0479">Metal-binding</keyword>
<evidence type="ECO:0000313" key="8">
    <source>
        <dbReference type="EMBL" id="CCH63076.1"/>
    </source>
</evidence>
<dbReference type="RefSeq" id="XP_004182595.1">
    <property type="nucleotide sequence ID" value="XM_004182547.1"/>
</dbReference>
<feature type="binding site" evidence="5">
    <location>
        <position position="233"/>
    </location>
    <ligand>
        <name>Zn(2+)</name>
        <dbReference type="ChEBI" id="CHEBI:29105"/>
    </ligand>
</feature>
<feature type="binding site" evidence="5">
    <location>
        <position position="208"/>
    </location>
    <ligand>
        <name>Zn(2+)</name>
        <dbReference type="ChEBI" id="CHEBI:29105"/>
    </ligand>
</feature>
<dbReference type="FunCoup" id="I2H9M4">
    <property type="interactions" value="93"/>
</dbReference>
<dbReference type="InterPro" id="IPR050134">
    <property type="entry name" value="NAD-dep_sirtuin_deacylases"/>
</dbReference>
<evidence type="ECO:0000256" key="4">
    <source>
        <dbReference type="ARBA" id="ARBA00023027"/>
    </source>
</evidence>
<proteinExistence type="inferred from homology"/>
<comment type="similarity">
    <text evidence="1">Belongs to the sirtuin family. Class I subfamily.</text>
</comment>
<dbReference type="PANTHER" id="PTHR11085">
    <property type="entry name" value="NAD-DEPENDENT PROTEIN DEACYLASE SIRTUIN-5, MITOCHONDRIAL-RELATED"/>
    <property type="match status" value="1"/>
</dbReference>
<feature type="active site" description="Proton acceptor" evidence="5">
    <location>
        <position position="197"/>
    </location>
</feature>
<accession>I2H9M4</accession>
<dbReference type="HOGENOM" id="CLU_021544_4_0_1"/>
<feature type="compositionally biased region" description="Low complexity" evidence="6">
    <location>
        <begin position="451"/>
        <end position="478"/>
    </location>
</feature>
<keyword evidence="4" id="KW-0520">NAD</keyword>
<dbReference type="Gene3D" id="3.40.50.1220">
    <property type="entry name" value="TPP-binding domain"/>
    <property type="match status" value="1"/>
</dbReference>
<organism evidence="8 9">
    <name type="scientific">Henningerozyma blattae (strain ATCC 34711 / CBS 6284 / DSM 70876 / NBRC 10599 / NRRL Y-10934 / UCD 77-7)</name>
    <name type="common">Yeast</name>
    <name type="synonym">Tetrapisispora blattae</name>
    <dbReference type="NCBI Taxonomy" id="1071380"/>
    <lineage>
        <taxon>Eukaryota</taxon>
        <taxon>Fungi</taxon>
        <taxon>Dikarya</taxon>
        <taxon>Ascomycota</taxon>
        <taxon>Saccharomycotina</taxon>
        <taxon>Saccharomycetes</taxon>
        <taxon>Saccharomycetales</taxon>
        <taxon>Saccharomycetaceae</taxon>
        <taxon>Henningerozyma</taxon>
    </lineage>
</organism>
<evidence type="ECO:0000256" key="1">
    <source>
        <dbReference type="ARBA" id="ARBA00006924"/>
    </source>
</evidence>
<evidence type="ECO:0000313" key="9">
    <source>
        <dbReference type="Proteomes" id="UP000002866"/>
    </source>
</evidence>
<dbReference type="eggNOG" id="KOG2684">
    <property type="taxonomic scope" value="Eukaryota"/>
</dbReference>
<dbReference type="GO" id="GO:0046872">
    <property type="term" value="F:metal ion binding"/>
    <property type="evidence" value="ECO:0007669"/>
    <property type="project" value="UniProtKB-KW"/>
</dbReference>
<dbReference type="GeneID" id="14498259"/>
<dbReference type="GO" id="GO:0017136">
    <property type="term" value="F:histone deacetylase activity, NAD-dependent"/>
    <property type="evidence" value="ECO:0007669"/>
    <property type="project" value="TreeGrafter"/>
</dbReference>
<dbReference type="InterPro" id="IPR003000">
    <property type="entry name" value="Sirtuin"/>
</dbReference>
<feature type="binding site" evidence="5">
    <location>
        <position position="205"/>
    </location>
    <ligand>
        <name>Zn(2+)</name>
        <dbReference type="ChEBI" id="CHEBI:29105"/>
    </ligand>
</feature>
<dbReference type="PROSITE" id="PS50305">
    <property type="entry name" value="SIRTUIN"/>
    <property type="match status" value="1"/>
</dbReference>
<gene>
    <name evidence="8" type="primary">TBLA0J00780</name>
    <name evidence="8" type="ORF">TBLA_0J00780</name>
</gene>
<dbReference type="KEGG" id="tbl:TBLA_0J00780"/>
<evidence type="ECO:0000256" key="2">
    <source>
        <dbReference type="ARBA" id="ARBA00022491"/>
    </source>
</evidence>
<dbReference type="OrthoDB" id="2919105at2759"/>
<dbReference type="Gene3D" id="3.30.1600.10">
    <property type="entry name" value="SIR2/SIRT2 'Small Domain"/>
    <property type="match status" value="1"/>
</dbReference>
<dbReference type="InParanoid" id="I2H9M4"/>
<dbReference type="GO" id="GO:0005634">
    <property type="term" value="C:nucleus"/>
    <property type="evidence" value="ECO:0007669"/>
    <property type="project" value="TreeGrafter"/>
</dbReference>
<dbReference type="InterPro" id="IPR026591">
    <property type="entry name" value="Sirtuin_cat_small_dom_sf"/>
</dbReference>
<keyword evidence="5" id="KW-0862">Zinc</keyword>
<feature type="compositionally biased region" description="Basic and acidic residues" evidence="6">
    <location>
        <begin position="379"/>
        <end position="395"/>
    </location>
</feature>
<keyword evidence="2" id="KW-0678">Repressor</keyword>
<evidence type="ECO:0000256" key="5">
    <source>
        <dbReference type="PROSITE-ProRule" id="PRU00236"/>
    </source>
</evidence>
<dbReference type="InterPro" id="IPR029035">
    <property type="entry name" value="DHS-like_NAD/FAD-binding_dom"/>
</dbReference>
<feature type="domain" description="Deacetylase sirtuin-type" evidence="7">
    <location>
        <begin position="54"/>
        <end position="355"/>
    </location>
</feature>
<feature type="region of interest" description="Disordered" evidence="6">
    <location>
        <begin position="436"/>
        <end position="478"/>
    </location>
</feature>
<evidence type="ECO:0000256" key="6">
    <source>
        <dbReference type="SAM" id="MobiDB-lite"/>
    </source>
</evidence>
<dbReference type="EMBL" id="HE806325">
    <property type="protein sequence ID" value="CCH63076.1"/>
    <property type="molecule type" value="Genomic_DNA"/>
</dbReference>
<dbReference type="Proteomes" id="UP000002866">
    <property type="component" value="Chromosome 10"/>
</dbReference>
<dbReference type="PANTHER" id="PTHR11085:SF8">
    <property type="entry name" value="NAD-DEPENDENT HISTONE DEACETYLASE HST3"/>
    <property type="match status" value="1"/>
</dbReference>